<evidence type="ECO:0000313" key="1">
    <source>
        <dbReference type="EMBL" id="KAG5600722.1"/>
    </source>
</evidence>
<accession>A0A9J5YK24</accession>
<comment type="caution">
    <text evidence="1">The sequence shown here is derived from an EMBL/GenBank/DDBJ whole genome shotgun (WGS) entry which is preliminary data.</text>
</comment>
<sequence length="195" mass="21746">MFLLLLNEERQLKRDEALNVIALTTQFTHNLVAHNRGCGRGRGRGLFSNQVYFQMAHNSGYQHHTPYFNIQSSIIDASTIICHNCEGKGRIARVCPSPRTSNGTRSFGKPVSNRANTQPLPTQDWLMYSGTMHNMTVDFNNLDIHFEYQGPEEVILGNGSELPISHIGKSSIIASAKKFKLEGLGNEGTTTHMVE</sequence>
<keyword evidence="2" id="KW-1185">Reference proteome</keyword>
<protein>
    <recommendedName>
        <fullName evidence="3">CCHC-type domain-containing protein</fullName>
    </recommendedName>
</protein>
<organism evidence="1 2">
    <name type="scientific">Solanum commersonii</name>
    <name type="common">Commerson's wild potato</name>
    <name type="synonym">Commerson's nightshade</name>
    <dbReference type="NCBI Taxonomy" id="4109"/>
    <lineage>
        <taxon>Eukaryota</taxon>
        <taxon>Viridiplantae</taxon>
        <taxon>Streptophyta</taxon>
        <taxon>Embryophyta</taxon>
        <taxon>Tracheophyta</taxon>
        <taxon>Spermatophyta</taxon>
        <taxon>Magnoliopsida</taxon>
        <taxon>eudicotyledons</taxon>
        <taxon>Gunneridae</taxon>
        <taxon>Pentapetalae</taxon>
        <taxon>asterids</taxon>
        <taxon>lamiids</taxon>
        <taxon>Solanales</taxon>
        <taxon>Solanaceae</taxon>
        <taxon>Solanoideae</taxon>
        <taxon>Solaneae</taxon>
        <taxon>Solanum</taxon>
    </lineage>
</organism>
<proteinExistence type="predicted"/>
<dbReference type="EMBL" id="JACXVP010000006">
    <property type="protein sequence ID" value="KAG5600722.1"/>
    <property type="molecule type" value="Genomic_DNA"/>
</dbReference>
<reference evidence="1 2" key="1">
    <citation type="submission" date="2020-09" db="EMBL/GenBank/DDBJ databases">
        <title>De no assembly of potato wild relative species, Solanum commersonii.</title>
        <authorList>
            <person name="Cho K."/>
        </authorList>
    </citation>
    <scope>NUCLEOTIDE SEQUENCE [LARGE SCALE GENOMIC DNA]</scope>
    <source>
        <strain evidence="1">LZ3.2</strain>
        <tissue evidence="1">Leaf</tissue>
    </source>
</reference>
<evidence type="ECO:0008006" key="3">
    <source>
        <dbReference type="Google" id="ProtNLM"/>
    </source>
</evidence>
<name>A0A9J5YK24_SOLCO</name>
<dbReference type="Proteomes" id="UP000824120">
    <property type="component" value="Chromosome 6"/>
</dbReference>
<dbReference type="AlphaFoldDB" id="A0A9J5YK24"/>
<evidence type="ECO:0000313" key="2">
    <source>
        <dbReference type="Proteomes" id="UP000824120"/>
    </source>
</evidence>
<gene>
    <name evidence="1" type="ORF">H5410_032092</name>
</gene>
<dbReference type="OrthoDB" id="1306265at2759"/>